<feature type="region of interest" description="Disordered" evidence="1">
    <location>
        <begin position="41"/>
        <end position="96"/>
    </location>
</feature>
<evidence type="ECO:0000313" key="2">
    <source>
        <dbReference type="EMBL" id="EJK64130.1"/>
    </source>
</evidence>
<organism evidence="2 3">
    <name type="scientific">Thalassiosira oceanica</name>
    <name type="common">Marine diatom</name>
    <dbReference type="NCBI Taxonomy" id="159749"/>
    <lineage>
        <taxon>Eukaryota</taxon>
        <taxon>Sar</taxon>
        <taxon>Stramenopiles</taxon>
        <taxon>Ochrophyta</taxon>
        <taxon>Bacillariophyta</taxon>
        <taxon>Coscinodiscophyceae</taxon>
        <taxon>Thalassiosirophycidae</taxon>
        <taxon>Thalassiosirales</taxon>
        <taxon>Thalassiosiraceae</taxon>
        <taxon>Thalassiosira</taxon>
    </lineage>
</organism>
<protein>
    <submittedName>
        <fullName evidence="2">Uncharacterized protein</fullName>
    </submittedName>
</protein>
<sequence>MVPPPPPAPPSAPDVGVLRSLARDAARALVAADRAGDALTHSYGSESQGLWVHGPSAGRLGETVGRVQVRRTGGAEARRGPGGCEGREGGVGRVGREVRDRMTWREGVTSAWACARMGTRRTSIIGGRSRRSGRSGGPRRRDVGLRMSEGDEHSEAPDRD</sequence>
<dbReference type="Proteomes" id="UP000266841">
    <property type="component" value="Unassembled WGS sequence"/>
</dbReference>
<accession>K0SFK9</accession>
<reference evidence="2 3" key="1">
    <citation type="journal article" date="2012" name="Genome Biol.">
        <title>Genome and low-iron response of an oceanic diatom adapted to chronic iron limitation.</title>
        <authorList>
            <person name="Lommer M."/>
            <person name="Specht M."/>
            <person name="Roy A.S."/>
            <person name="Kraemer L."/>
            <person name="Andreson R."/>
            <person name="Gutowska M.A."/>
            <person name="Wolf J."/>
            <person name="Bergner S.V."/>
            <person name="Schilhabel M.B."/>
            <person name="Klostermeier U.C."/>
            <person name="Beiko R.G."/>
            <person name="Rosenstiel P."/>
            <person name="Hippler M."/>
            <person name="Laroche J."/>
        </authorList>
    </citation>
    <scope>NUCLEOTIDE SEQUENCE [LARGE SCALE GENOMIC DNA]</scope>
    <source>
        <strain evidence="2 3">CCMP1005</strain>
    </source>
</reference>
<dbReference type="EMBL" id="AGNL01017608">
    <property type="protein sequence ID" value="EJK64130.1"/>
    <property type="molecule type" value="Genomic_DNA"/>
</dbReference>
<name>K0SFK9_THAOC</name>
<feature type="region of interest" description="Disordered" evidence="1">
    <location>
        <begin position="120"/>
        <end position="160"/>
    </location>
</feature>
<evidence type="ECO:0000313" key="3">
    <source>
        <dbReference type="Proteomes" id="UP000266841"/>
    </source>
</evidence>
<keyword evidence="3" id="KW-1185">Reference proteome</keyword>
<dbReference type="AlphaFoldDB" id="K0SFK9"/>
<comment type="caution">
    <text evidence="2">The sequence shown here is derived from an EMBL/GenBank/DDBJ whole genome shotgun (WGS) entry which is preliminary data.</text>
</comment>
<proteinExistence type="predicted"/>
<feature type="non-terminal residue" evidence="2">
    <location>
        <position position="160"/>
    </location>
</feature>
<feature type="compositionally biased region" description="Basic and acidic residues" evidence="1">
    <location>
        <begin position="85"/>
        <end position="96"/>
    </location>
</feature>
<feature type="compositionally biased region" description="Basic and acidic residues" evidence="1">
    <location>
        <begin position="139"/>
        <end position="160"/>
    </location>
</feature>
<evidence type="ECO:0000256" key="1">
    <source>
        <dbReference type="SAM" id="MobiDB-lite"/>
    </source>
</evidence>
<gene>
    <name evidence="2" type="ORF">THAOC_15165</name>
</gene>